<organism evidence="2 3">
    <name type="scientific">Schaalia cardiffensis F0333</name>
    <dbReference type="NCBI Taxonomy" id="888050"/>
    <lineage>
        <taxon>Bacteria</taxon>
        <taxon>Bacillati</taxon>
        <taxon>Actinomycetota</taxon>
        <taxon>Actinomycetes</taxon>
        <taxon>Actinomycetales</taxon>
        <taxon>Actinomycetaceae</taxon>
        <taxon>Schaalia</taxon>
    </lineage>
</organism>
<gene>
    <name evidence="2" type="ORF">HMPREF9004_1764</name>
</gene>
<comment type="caution">
    <text evidence="2">The sequence shown here is derived from an EMBL/GenBank/DDBJ whole genome shotgun (WGS) entry which is preliminary data.</text>
</comment>
<dbReference type="AlphaFoldDB" id="N6WC96"/>
<dbReference type="Proteomes" id="UP000013015">
    <property type="component" value="Unassembled WGS sequence"/>
</dbReference>
<dbReference type="HOGENOM" id="CLU_3245891_0_0_11"/>
<proteinExistence type="predicted"/>
<name>N6WC96_9ACTO</name>
<evidence type="ECO:0000256" key="1">
    <source>
        <dbReference type="SAM" id="MobiDB-lite"/>
    </source>
</evidence>
<evidence type="ECO:0000313" key="2">
    <source>
        <dbReference type="EMBL" id="ENO17854.1"/>
    </source>
</evidence>
<dbReference type="EMBL" id="AQHZ01000024">
    <property type="protein sequence ID" value="ENO17854.1"/>
    <property type="molecule type" value="Genomic_DNA"/>
</dbReference>
<accession>N6WC96</accession>
<feature type="compositionally biased region" description="Polar residues" evidence="1">
    <location>
        <begin position="1"/>
        <end position="19"/>
    </location>
</feature>
<sequence>MFLGSLCSTPTPLSHTPMSASGAPDTPSKSFVAQFLTFKVKH</sequence>
<evidence type="ECO:0000313" key="3">
    <source>
        <dbReference type="Proteomes" id="UP000013015"/>
    </source>
</evidence>
<protein>
    <submittedName>
        <fullName evidence="2">Uncharacterized protein</fullName>
    </submittedName>
</protein>
<feature type="region of interest" description="Disordered" evidence="1">
    <location>
        <begin position="1"/>
        <end position="27"/>
    </location>
</feature>
<reference evidence="2 3" key="1">
    <citation type="submission" date="2013-03" db="EMBL/GenBank/DDBJ databases">
        <title>Reference genome for the Human Microbiome Project.</title>
        <authorList>
            <person name="Aqrawi P."/>
            <person name="Ayvaz T."/>
            <person name="Bess C."/>
            <person name="Blankenburg K."/>
            <person name="Coyle M."/>
            <person name="Deng J."/>
            <person name="Forbes L."/>
            <person name="Fowler G."/>
            <person name="Francisco L."/>
            <person name="Fu Q."/>
            <person name="Gibbs R."/>
            <person name="Gross S."/>
            <person name="Gubbala S."/>
            <person name="Hale W."/>
            <person name="Hemphill L."/>
            <person name="Highlander S."/>
            <person name="Hirani K."/>
            <person name="Jackson L."/>
            <person name="Jakkamsetti A."/>
            <person name="Javaid M."/>
            <person name="Jayaseelan J.C."/>
            <person name="Jiang H."/>
            <person name="Joshi V."/>
            <person name="Korchina V."/>
            <person name="Kovar C."/>
            <person name="Lara F."/>
            <person name="Lee S."/>
            <person name="Liu Y."/>
            <person name="Mata R."/>
            <person name="Mathew T."/>
            <person name="Munidasa M."/>
            <person name="Muzny D."/>
            <person name="Nazareth L."/>
            <person name="Ngo R."/>
            <person name="Nguyen L."/>
            <person name="Nguyen N."/>
            <person name="Okwuonu G."/>
            <person name="Ongeri F."/>
            <person name="Palculict T."/>
            <person name="Patil S."/>
            <person name="Petrosino J."/>
            <person name="Pham C."/>
            <person name="Pham P."/>
            <person name="Pu L.-L."/>
            <person name="Qin X."/>
            <person name="Qu J."/>
            <person name="Reid J."/>
            <person name="Ross M."/>
            <person name="Ruth R."/>
            <person name="Saada N."/>
            <person name="San Lucas F."/>
            <person name="Santibanez J."/>
            <person name="Shang Y."/>
            <person name="Simmons D."/>
            <person name="Song X.-Z."/>
            <person name="Tang L.-Y."/>
            <person name="Thornton R."/>
            <person name="Warren J."/>
            <person name="Weissenberger G."/>
            <person name="Wilczek-Boney K."/>
            <person name="Worley K."/>
            <person name="Youmans B."/>
            <person name="Zhang J."/>
            <person name="Zhang L."/>
            <person name="Zhao Z."/>
            <person name="Zhou C."/>
            <person name="Zhu D."/>
            <person name="Zhu Y."/>
        </authorList>
    </citation>
    <scope>NUCLEOTIDE SEQUENCE [LARGE SCALE GENOMIC DNA]</scope>
    <source>
        <strain evidence="2 3">F0333</strain>
    </source>
</reference>
<keyword evidence="3" id="KW-1185">Reference proteome</keyword>